<protein>
    <submittedName>
        <fullName evidence="2">Uncharacterized protein</fullName>
    </submittedName>
</protein>
<proteinExistence type="predicted"/>
<feature type="region of interest" description="Disordered" evidence="1">
    <location>
        <begin position="1"/>
        <end position="20"/>
    </location>
</feature>
<reference evidence="2 3" key="1">
    <citation type="submission" date="2019-01" db="EMBL/GenBank/DDBJ databases">
        <authorList>
            <person name="Ferrante I. M."/>
        </authorList>
    </citation>
    <scope>NUCLEOTIDE SEQUENCE [LARGE SCALE GENOMIC DNA]</scope>
    <source>
        <strain evidence="2 3">B856</strain>
    </source>
</reference>
<dbReference type="Proteomes" id="UP000291116">
    <property type="component" value="Unassembled WGS sequence"/>
</dbReference>
<dbReference type="EMBL" id="CAACVS010000139">
    <property type="protein sequence ID" value="VEU37760.1"/>
    <property type="molecule type" value="Genomic_DNA"/>
</dbReference>
<evidence type="ECO:0000313" key="3">
    <source>
        <dbReference type="Proteomes" id="UP000291116"/>
    </source>
</evidence>
<evidence type="ECO:0000313" key="2">
    <source>
        <dbReference type="EMBL" id="VEU37760.1"/>
    </source>
</evidence>
<feature type="compositionally biased region" description="Basic and acidic residues" evidence="1">
    <location>
        <begin position="1"/>
        <end position="12"/>
    </location>
</feature>
<feature type="compositionally biased region" description="Low complexity" evidence="1">
    <location>
        <begin position="52"/>
        <end position="61"/>
    </location>
</feature>
<evidence type="ECO:0000256" key="1">
    <source>
        <dbReference type="SAM" id="MobiDB-lite"/>
    </source>
</evidence>
<organism evidence="2 3">
    <name type="scientific">Pseudo-nitzschia multistriata</name>
    <dbReference type="NCBI Taxonomy" id="183589"/>
    <lineage>
        <taxon>Eukaryota</taxon>
        <taxon>Sar</taxon>
        <taxon>Stramenopiles</taxon>
        <taxon>Ochrophyta</taxon>
        <taxon>Bacillariophyta</taxon>
        <taxon>Bacillariophyceae</taxon>
        <taxon>Bacillariophycidae</taxon>
        <taxon>Bacillariales</taxon>
        <taxon>Bacillariaceae</taxon>
        <taxon>Pseudo-nitzschia</taxon>
    </lineage>
</organism>
<feature type="compositionally biased region" description="Low complexity" evidence="1">
    <location>
        <begin position="25"/>
        <end position="44"/>
    </location>
</feature>
<keyword evidence="3" id="KW-1185">Reference proteome</keyword>
<sequence>MKDRGEKRRRSEEDPECCSEAGACESQAAAAAAAAGGSPTAAAGSAGGHGNSGITPAASESPGGGSSNRNISNTNDNTNDNTNTNGKGKGSTPIDADPRRQQDEGHEDFDPVPLAFDAGEAACGFIGSSRTPNPWAQVPFDPGDPLHPLRVFGEDLAFSLAPPTPRNELPPPSGPLGLLPPPGPASGAPVCQPCKPAGSGSLGLVLGNRAIHTLDDVAALTPEDLSEDVLCSSAGVPLSIEEMMDLLERAEAREREDRFDFRVQLRQKKRKGAGAPAGA</sequence>
<gene>
    <name evidence="2" type="ORF">PSNMU_V1.4_AUG-EV-PASAV3_0045660</name>
</gene>
<feature type="compositionally biased region" description="Low complexity" evidence="1">
    <location>
        <begin position="73"/>
        <end position="85"/>
    </location>
</feature>
<accession>A0A448Z6V2</accession>
<dbReference type="AlphaFoldDB" id="A0A448Z6V2"/>
<feature type="region of interest" description="Disordered" evidence="1">
    <location>
        <begin position="25"/>
        <end position="113"/>
    </location>
</feature>
<name>A0A448Z6V2_9STRA</name>